<name>A0A2A6RD81_9CHLR</name>
<dbReference type="RefSeq" id="WP_097646054.1">
    <property type="nucleotide sequence ID" value="NZ_NQWI01000201.1"/>
</dbReference>
<accession>A0A2A6RD81</accession>
<feature type="transmembrane region" description="Helical" evidence="2">
    <location>
        <begin position="229"/>
        <end position="248"/>
    </location>
</feature>
<keyword evidence="2" id="KW-0472">Membrane</keyword>
<evidence type="ECO:0000256" key="2">
    <source>
        <dbReference type="SAM" id="Phobius"/>
    </source>
</evidence>
<dbReference type="EMBL" id="NQWI01000201">
    <property type="protein sequence ID" value="PDW00137.1"/>
    <property type="molecule type" value="Genomic_DNA"/>
</dbReference>
<evidence type="ECO:0000313" key="3">
    <source>
        <dbReference type="EMBL" id="PDW00137.1"/>
    </source>
</evidence>
<reference evidence="4" key="1">
    <citation type="submission" date="2017-08" db="EMBL/GenBank/DDBJ databases">
        <authorList>
            <person name="Grouzdev D.S."/>
            <person name="Gaisin V.A."/>
            <person name="Rysina M.S."/>
            <person name="Gorlenko V.M."/>
        </authorList>
    </citation>
    <scope>NUCLEOTIDE SEQUENCE [LARGE SCALE GENOMIC DNA]</scope>
    <source>
        <strain evidence="4">Kir15-3F</strain>
    </source>
</reference>
<gene>
    <name evidence="3" type="ORF">CJ255_21115</name>
</gene>
<feature type="coiled-coil region" evidence="1">
    <location>
        <begin position="60"/>
        <end position="108"/>
    </location>
</feature>
<feature type="coiled-coil region" evidence="1">
    <location>
        <begin position="142"/>
        <end position="218"/>
    </location>
</feature>
<dbReference type="Proteomes" id="UP000220527">
    <property type="component" value="Unassembled WGS sequence"/>
</dbReference>
<protein>
    <submittedName>
        <fullName evidence="3">Uncharacterized protein</fullName>
    </submittedName>
</protein>
<dbReference type="Gene3D" id="1.20.1170.10">
    <property type="match status" value="1"/>
</dbReference>
<sequence>MQDFFATLKARLRAGVDVGKQRVQIVKLGHERKAREKERKQAVAQLGEYVWRERLEHPDYAATFDQLVQLEQQRADLQATHDRLQGEIQRLEAQKAELEQQFAARIKDYQEQRAAAAGQNSSGSAQDDQQLAALKAAHLMDMQPLEVQLTALRQELRDSQQQIKTLAQQSRELQHTLGEQIDHVRPELSALAEHYARLDALDQEIARIDGEIAHLNQQIAAAGTGASRALYGMIGGGVLLIILILVGFSGLGLPSFGGGAVSEQQIRRDLEGEYITDDESEIGWQIRSNQIHNLKVVRRNTDLNAGIERIEINIQLRSDIMTVSSNLELLYKRYDNVWRLDYYERASDHVLQIVTARNEPNVRDLDALVRDGHRYRSTRGGVTCGMDQIQSVRLKSKQGGENFYDRSQLVYIITTEYRPIPQAPPGQLQIIDLCNSPRFWHVVYTWDGSSWGSPSYRYR</sequence>
<evidence type="ECO:0000256" key="1">
    <source>
        <dbReference type="SAM" id="Coils"/>
    </source>
</evidence>
<keyword evidence="4" id="KW-1185">Reference proteome</keyword>
<dbReference type="AlphaFoldDB" id="A0A2A6RD81"/>
<keyword evidence="1" id="KW-0175">Coiled coil</keyword>
<proteinExistence type="predicted"/>
<comment type="caution">
    <text evidence="3">The sequence shown here is derived from an EMBL/GenBank/DDBJ whole genome shotgun (WGS) entry which is preliminary data.</text>
</comment>
<evidence type="ECO:0000313" key="4">
    <source>
        <dbReference type="Proteomes" id="UP000220527"/>
    </source>
</evidence>
<keyword evidence="2" id="KW-1133">Transmembrane helix</keyword>
<organism evidence="3 4">
    <name type="scientific">Candidatus Viridilinea mediisalina</name>
    <dbReference type="NCBI Taxonomy" id="2024553"/>
    <lineage>
        <taxon>Bacteria</taxon>
        <taxon>Bacillati</taxon>
        <taxon>Chloroflexota</taxon>
        <taxon>Chloroflexia</taxon>
        <taxon>Chloroflexales</taxon>
        <taxon>Chloroflexineae</taxon>
        <taxon>Oscillochloridaceae</taxon>
        <taxon>Candidatus Viridilinea</taxon>
    </lineage>
</organism>
<dbReference type="OrthoDB" id="9883286at2"/>
<keyword evidence="2" id="KW-0812">Transmembrane</keyword>